<accession>A0ABN3MVM3</accession>
<evidence type="ECO:0008006" key="4">
    <source>
        <dbReference type="Google" id="ProtNLM"/>
    </source>
</evidence>
<sequence>MSGTKLLRTALTGIVLSATALTTLQGTAVAADAAKAPKAQPAAAAPAASTVGGIEAETARALAASLSDAAWRNRVRDAALASEEVDLQALTAAAPAGAGRELKAEVADADVRIAEAKGLGSDIGSLLRVRLADASMREDLTARTAPLVAAAPTDDDASTITAYDSRGTAHELDADTVPERPVYIVGVDGAKAVRAGLEVLNEELDRQGLASPALQTGAKSDSRALADIGTNSTGFWTTKITSVNVGDLKEPWFKGDAEVFTLVTGFGKDGVPRVDPVQMPYLDSENTTYYPNQVLVNWSNYKYNLADAVMMEDDGDTNYQSLAKAIAAVLLTITDQGMYIPLVDALLDAIPTSWWTDDPDYVDSWYTLAKEYTGRRNGAAANGWMNVQPYWVSAL</sequence>
<evidence type="ECO:0000313" key="3">
    <source>
        <dbReference type="Proteomes" id="UP001501358"/>
    </source>
</evidence>
<evidence type="ECO:0000256" key="1">
    <source>
        <dbReference type="SAM" id="SignalP"/>
    </source>
</evidence>
<protein>
    <recommendedName>
        <fullName evidence="4">DUF3103 family protein</fullName>
    </recommendedName>
</protein>
<keyword evidence="1" id="KW-0732">Signal</keyword>
<comment type="caution">
    <text evidence="2">The sequence shown here is derived from an EMBL/GenBank/DDBJ whole genome shotgun (WGS) entry which is preliminary data.</text>
</comment>
<dbReference type="Pfam" id="PF11301">
    <property type="entry name" value="DUF3103"/>
    <property type="match status" value="1"/>
</dbReference>
<gene>
    <name evidence="2" type="ORF">GCM10010406_52040</name>
</gene>
<evidence type="ECO:0000313" key="2">
    <source>
        <dbReference type="EMBL" id="GAA2509182.1"/>
    </source>
</evidence>
<feature type="chain" id="PRO_5047355570" description="DUF3103 family protein" evidence="1">
    <location>
        <begin position="31"/>
        <end position="395"/>
    </location>
</feature>
<proteinExistence type="predicted"/>
<feature type="signal peptide" evidence="1">
    <location>
        <begin position="1"/>
        <end position="30"/>
    </location>
</feature>
<dbReference type="RefSeq" id="WP_344385855.1">
    <property type="nucleotide sequence ID" value="NZ_BAAATA010000047.1"/>
</dbReference>
<organism evidence="2 3">
    <name type="scientific">Streptomyces thermolineatus</name>
    <dbReference type="NCBI Taxonomy" id="44033"/>
    <lineage>
        <taxon>Bacteria</taxon>
        <taxon>Bacillati</taxon>
        <taxon>Actinomycetota</taxon>
        <taxon>Actinomycetes</taxon>
        <taxon>Kitasatosporales</taxon>
        <taxon>Streptomycetaceae</taxon>
        <taxon>Streptomyces</taxon>
    </lineage>
</organism>
<dbReference type="InterPro" id="IPR021452">
    <property type="entry name" value="DUF3103"/>
</dbReference>
<keyword evidence="3" id="KW-1185">Reference proteome</keyword>
<dbReference type="Proteomes" id="UP001501358">
    <property type="component" value="Unassembled WGS sequence"/>
</dbReference>
<reference evidence="2 3" key="1">
    <citation type="journal article" date="2019" name="Int. J. Syst. Evol. Microbiol.">
        <title>The Global Catalogue of Microorganisms (GCM) 10K type strain sequencing project: providing services to taxonomists for standard genome sequencing and annotation.</title>
        <authorList>
            <consortium name="The Broad Institute Genomics Platform"/>
            <consortium name="The Broad Institute Genome Sequencing Center for Infectious Disease"/>
            <person name="Wu L."/>
            <person name="Ma J."/>
        </authorList>
    </citation>
    <scope>NUCLEOTIDE SEQUENCE [LARGE SCALE GENOMIC DNA]</scope>
    <source>
        <strain evidence="2 3">JCM 6307</strain>
    </source>
</reference>
<dbReference type="EMBL" id="BAAATA010000047">
    <property type="protein sequence ID" value="GAA2509182.1"/>
    <property type="molecule type" value="Genomic_DNA"/>
</dbReference>
<name>A0ABN3MVM3_9ACTN</name>